<name>A0A974NHQ6_9GAMM</name>
<protein>
    <submittedName>
        <fullName evidence="7">Nitroreductase</fullName>
    </submittedName>
</protein>
<dbReference type="GO" id="GO:0016491">
    <property type="term" value="F:oxidoreductase activity"/>
    <property type="evidence" value="ECO:0007669"/>
    <property type="project" value="UniProtKB-KW"/>
</dbReference>
<evidence type="ECO:0000313" key="7">
    <source>
        <dbReference type="EMBL" id="QQP86757.1"/>
    </source>
</evidence>
<gene>
    <name evidence="7" type="ORF">JHT90_05835</name>
</gene>
<evidence type="ECO:0000256" key="3">
    <source>
        <dbReference type="ARBA" id="ARBA00022630"/>
    </source>
</evidence>
<evidence type="ECO:0000256" key="5">
    <source>
        <dbReference type="ARBA" id="ARBA00023002"/>
    </source>
</evidence>
<evidence type="ECO:0000313" key="8">
    <source>
        <dbReference type="Proteomes" id="UP000595278"/>
    </source>
</evidence>
<comment type="cofactor">
    <cofactor evidence="1">
        <name>FMN</name>
        <dbReference type="ChEBI" id="CHEBI:58210"/>
    </cofactor>
</comment>
<keyword evidence="8" id="KW-1185">Reference proteome</keyword>
<dbReference type="PANTHER" id="PTHR43673">
    <property type="entry name" value="NAD(P)H NITROREDUCTASE YDGI-RELATED"/>
    <property type="match status" value="1"/>
</dbReference>
<reference evidence="7 8" key="1">
    <citation type="submission" date="2021-01" db="EMBL/GenBank/DDBJ databases">
        <title>Entomomonas sp. F2A isolated from a house cricket (Acheta domesticus).</title>
        <authorList>
            <person name="Spergser J."/>
            <person name="Busse H.-J."/>
        </authorList>
    </citation>
    <scope>NUCLEOTIDE SEQUENCE [LARGE SCALE GENOMIC DNA]</scope>
    <source>
        <strain evidence="7 8">F2A</strain>
    </source>
</reference>
<keyword evidence="3" id="KW-0285">Flavoprotein</keyword>
<keyword evidence="5" id="KW-0560">Oxidoreductase</keyword>
<dbReference type="InterPro" id="IPR000415">
    <property type="entry name" value="Nitroreductase-like"/>
</dbReference>
<sequence>MHVHDAILSRKSVRRFLPKQVAQETIKHILQIASRAPSGSNIQPWHVHVVTGKVKQQISQSILTAAKQGEASPQYQYYPEDWFEPYKTRRRQVGYALYDTLGIKREDTQARNQQMLRNFIFFDAPIGLFFSLNKRMATGSYLDLGIFIENIVLTAKGYGLDTCIQAAFANFHQAIRPYIPIAEDDILVCGMALGYEDSNAPENQLITEREPVTNFTTFTGFDNEAI</sequence>
<dbReference type="Gene3D" id="3.40.109.10">
    <property type="entry name" value="NADH Oxidase"/>
    <property type="match status" value="1"/>
</dbReference>
<dbReference type="Pfam" id="PF00881">
    <property type="entry name" value="Nitroreductase"/>
    <property type="match status" value="1"/>
</dbReference>
<dbReference type="PANTHER" id="PTHR43673:SF2">
    <property type="entry name" value="NITROREDUCTASE"/>
    <property type="match status" value="1"/>
</dbReference>
<evidence type="ECO:0000259" key="6">
    <source>
        <dbReference type="Pfam" id="PF00881"/>
    </source>
</evidence>
<dbReference type="Proteomes" id="UP000595278">
    <property type="component" value="Chromosome"/>
</dbReference>
<organism evidence="7 8">
    <name type="scientific">Entomomonas asaccharolytica</name>
    <dbReference type="NCBI Taxonomy" id="2785331"/>
    <lineage>
        <taxon>Bacteria</taxon>
        <taxon>Pseudomonadati</taxon>
        <taxon>Pseudomonadota</taxon>
        <taxon>Gammaproteobacteria</taxon>
        <taxon>Pseudomonadales</taxon>
        <taxon>Pseudomonadaceae</taxon>
        <taxon>Entomomonas</taxon>
    </lineage>
</organism>
<dbReference type="EMBL" id="CP067393">
    <property type="protein sequence ID" value="QQP86757.1"/>
    <property type="molecule type" value="Genomic_DNA"/>
</dbReference>
<keyword evidence="4" id="KW-0288">FMN</keyword>
<dbReference type="CDD" id="cd02136">
    <property type="entry name" value="PnbA_NfnB-like"/>
    <property type="match status" value="1"/>
</dbReference>
<evidence type="ECO:0000256" key="1">
    <source>
        <dbReference type="ARBA" id="ARBA00001917"/>
    </source>
</evidence>
<evidence type="ECO:0000256" key="4">
    <source>
        <dbReference type="ARBA" id="ARBA00022643"/>
    </source>
</evidence>
<dbReference type="KEGG" id="eaz:JHT90_05835"/>
<accession>A0A974NHQ6</accession>
<feature type="domain" description="Nitroreductase" evidence="6">
    <location>
        <begin position="7"/>
        <end position="195"/>
    </location>
</feature>
<dbReference type="InterPro" id="IPR029479">
    <property type="entry name" value="Nitroreductase"/>
</dbReference>
<dbReference type="AlphaFoldDB" id="A0A974NHQ6"/>
<dbReference type="SUPFAM" id="SSF55469">
    <property type="entry name" value="FMN-dependent nitroreductase-like"/>
    <property type="match status" value="1"/>
</dbReference>
<proteinExistence type="inferred from homology"/>
<evidence type="ECO:0000256" key="2">
    <source>
        <dbReference type="ARBA" id="ARBA00007118"/>
    </source>
</evidence>
<dbReference type="RefSeq" id="WP_201095145.1">
    <property type="nucleotide sequence ID" value="NZ_CP067393.1"/>
</dbReference>
<comment type="similarity">
    <text evidence="2">Belongs to the nitroreductase family.</text>
</comment>